<protein>
    <recommendedName>
        <fullName evidence="8 10">NH(3)-dependent NAD(+) synthetase</fullName>
        <ecNumber evidence="8 10">6.3.1.5</ecNumber>
    </recommendedName>
</protein>
<organism evidence="12 13">
    <name type="scientific">Mycoplasmopsis canis UFG4</name>
    <dbReference type="NCBI Taxonomy" id="1131455"/>
    <lineage>
        <taxon>Bacteria</taxon>
        <taxon>Bacillati</taxon>
        <taxon>Mycoplasmatota</taxon>
        <taxon>Mycoplasmoidales</taxon>
        <taxon>Metamycoplasmataceae</taxon>
        <taxon>Mycoplasmopsis</taxon>
    </lineage>
</organism>
<feature type="binding site" evidence="8">
    <location>
        <position position="175"/>
    </location>
    <ligand>
        <name>ATP</name>
        <dbReference type="ChEBI" id="CHEBI:30616"/>
    </ligand>
</feature>
<keyword evidence="2 8" id="KW-0436">Ligase</keyword>
<keyword evidence="3 8" id="KW-0479">Metal-binding</keyword>
<name>I1A5J0_9BACT</name>
<evidence type="ECO:0000256" key="3">
    <source>
        <dbReference type="ARBA" id="ARBA00022723"/>
    </source>
</evidence>
<keyword evidence="13" id="KW-1185">Reference proteome</keyword>
<dbReference type="GO" id="GO:0004359">
    <property type="term" value="F:glutaminase activity"/>
    <property type="evidence" value="ECO:0007669"/>
    <property type="project" value="InterPro"/>
</dbReference>
<dbReference type="PANTHER" id="PTHR23090:SF9">
    <property type="entry name" value="GLUTAMINE-DEPENDENT NAD(+) SYNTHETASE"/>
    <property type="match status" value="1"/>
</dbReference>
<feature type="binding site" evidence="8">
    <location>
        <begin position="45"/>
        <end position="52"/>
    </location>
    <ligand>
        <name>ATP</name>
        <dbReference type="ChEBI" id="CHEBI:30616"/>
    </ligand>
</feature>
<dbReference type="EMBL" id="AJFU01000005">
    <property type="protein sequence ID" value="EIE41761.1"/>
    <property type="molecule type" value="Genomic_DNA"/>
</dbReference>
<dbReference type="InterPro" id="IPR022310">
    <property type="entry name" value="NAD/GMP_synthase"/>
</dbReference>
<gene>
    <name evidence="8" type="primary">nadE</name>
    <name evidence="12" type="ORF">MCANUFG4_01696</name>
</gene>
<evidence type="ECO:0000259" key="11">
    <source>
        <dbReference type="Pfam" id="PF02540"/>
    </source>
</evidence>
<dbReference type="SUPFAM" id="SSF52402">
    <property type="entry name" value="Adenine nucleotide alpha hydrolases-like"/>
    <property type="match status" value="1"/>
</dbReference>
<evidence type="ECO:0000256" key="7">
    <source>
        <dbReference type="ARBA" id="ARBA00023027"/>
    </source>
</evidence>
<evidence type="ECO:0000256" key="2">
    <source>
        <dbReference type="ARBA" id="ARBA00022598"/>
    </source>
</evidence>
<evidence type="ECO:0000256" key="1">
    <source>
        <dbReference type="ARBA" id="ARBA00005859"/>
    </source>
</evidence>
<comment type="pathway">
    <text evidence="8">Cofactor biosynthesis; NAD(+) biosynthesis; NAD(+) from deamido-NAD(+) (ammonia route): step 1/1.</text>
</comment>
<accession>I1A5J0</accession>
<feature type="domain" description="NAD/GMP synthase" evidence="11">
    <location>
        <begin position="23"/>
        <end position="254"/>
    </location>
</feature>
<proteinExistence type="inferred from homology"/>
<feature type="binding site" description="in other chain" evidence="8">
    <location>
        <begin position="251"/>
        <end position="252"/>
    </location>
    <ligand>
        <name>deamido-NAD(+)</name>
        <dbReference type="ChEBI" id="CHEBI:58437"/>
        <note>ligand shared between two neighboring subunits</note>
    </ligand>
</feature>
<feature type="binding site" evidence="8">
    <location>
        <position position="146"/>
    </location>
    <ligand>
        <name>ATP</name>
        <dbReference type="ChEBI" id="CHEBI:30616"/>
    </ligand>
</feature>
<feature type="binding site" evidence="8">
    <location>
        <position position="166"/>
    </location>
    <ligand>
        <name>deamido-NAD(+)</name>
        <dbReference type="ChEBI" id="CHEBI:58437"/>
        <note>ligand shared between two neighboring subunits</note>
    </ligand>
</feature>
<dbReference type="NCBIfam" id="TIGR00552">
    <property type="entry name" value="nadE"/>
    <property type="match status" value="1"/>
</dbReference>
<feature type="binding site" description="in other chain" evidence="8">
    <location>
        <position position="126"/>
    </location>
    <ligand>
        <name>deamido-NAD(+)</name>
        <dbReference type="ChEBI" id="CHEBI:58437"/>
        <note>ligand shared between two neighboring subunits</note>
    </ligand>
</feature>
<feature type="binding site" evidence="8">
    <location>
        <position position="51"/>
    </location>
    <ligand>
        <name>Mg(2+)</name>
        <dbReference type="ChEBI" id="CHEBI:18420"/>
    </ligand>
</feature>
<feature type="binding site" evidence="8">
    <location>
        <position position="151"/>
    </location>
    <ligand>
        <name>Mg(2+)</name>
        <dbReference type="ChEBI" id="CHEBI:18420"/>
    </ligand>
</feature>
<dbReference type="UniPathway" id="UPA00253">
    <property type="reaction ID" value="UER00333"/>
</dbReference>
<evidence type="ECO:0000256" key="8">
    <source>
        <dbReference type="HAMAP-Rule" id="MF_00193"/>
    </source>
</evidence>
<dbReference type="Gene3D" id="3.40.50.620">
    <property type="entry name" value="HUPs"/>
    <property type="match status" value="1"/>
</dbReference>
<dbReference type="EC" id="6.3.1.5" evidence="8 10"/>
<dbReference type="RefSeq" id="WP_004797123.1">
    <property type="nucleotide sequence ID" value="NZ_AJFU01000005.1"/>
</dbReference>
<sequence>MSKISNYDQKEVFYDEIVARSYINKIQKFLVLRMKKANANGFIVGISGGIDSSLVYALAKSVAPKNTLGIVMPINGMTNSDLKHIEELENNFEDKFRTIDLSETFNSIKKNLQVQNKLAISNIKPRLRMTTLYALAQENNYLVLGTDNADEVFIGYFTKFGDGGADLLPISKLTKGEVKFIANLLNVPKSIINKKPSAGLWEGQTDEDELGFTYNDLDFYLNNINNPSKLKKYLNSEVIKKIEFKHKITQHKRDKIYTVKNIK</sequence>
<dbReference type="CDD" id="cd00553">
    <property type="entry name" value="NAD_synthase"/>
    <property type="match status" value="1"/>
</dbReference>
<evidence type="ECO:0000313" key="12">
    <source>
        <dbReference type="EMBL" id="EIE41761.1"/>
    </source>
</evidence>
<evidence type="ECO:0000256" key="5">
    <source>
        <dbReference type="ARBA" id="ARBA00022840"/>
    </source>
</evidence>
<dbReference type="InterPro" id="IPR003694">
    <property type="entry name" value="NAD_synthase"/>
</dbReference>
<comment type="caution">
    <text evidence="12">The sequence shown here is derived from an EMBL/GenBank/DDBJ whole genome shotgun (WGS) entry which is preliminary data.</text>
</comment>
<dbReference type="AlphaFoldDB" id="I1A5J0"/>
<keyword evidence="7 8" id="KW-0520">NAD</keyword>
<evidence type="ECO:0000256" key="4">
    <source>
        <dbReference type="ARBA" id="ARBA00022741"/>
    </source>
</evidence>
<dbReference type="Proteomes" id="UP000006229">
    <property type="component" value="Unassembled WGS sequence"/>
</dbReference>
<dbReference type="GO" id="GO:0046872">
    <property type="term" value="F:metal ion binding"/>
    <property type="evidence" value="ECO:0007669"/>
    <property type="project" value="UniProtKB-KW"/>
</dbReference>
<dbReference type="GO" id="GO:0008795">
    <property type="term" value="F:NAD+ synthase activity"/>
    <property type="evidence" value="ECO:0007669"/>
    <property type="project" value="UniProtKB-UniRule"/>
</dbReference>
<dbReference type="PANTHER" id="PTHR23090">
    <property type="entry name" value="NH 3 /GLUTAMINE-DEPENDENT NAD + SYNTHETASE"/>
    <property type="match status" value="1"/>
</dbReference>
<evidence type="ECO:0000256" key="9">
    <source>
        <dbReference type="RuleBase" id="RU003811"/>
    </source>
</evidence>
<comment type="similarity">
    <text evidence="1 8 9">Belongs to the NAD synthetase family.</text>
</comment>
<evidence type="ECO:0000256" key="10">
    <source>
        <dbReference type="RuleBase" id="RU003812"/>
    </source>
</evidence>
<dbReference type="OrthoDB" id="9803818at2"/>
<dbReference type="GO" id="GO:0009435">
    <property type="term" value="P:NAD+ biosynthetic process"/>
    <property type="evidence" value="ECO:0007669"/>
    <property type="project" value="UniProtKB-UniRule"/>
</dbReference>
<comment type="function">
    <text evidence="8">Catalyzes the ATP-dependent amidation of deamido-NAD to form NAD. Uses ammonia as a nitrogen source.</text>
</comment>
<dbReference type="GO" id="GO:0003952">
    <property type="term" value="F:NAD+ synthase (glutamine-hydrolyzing) activity"/>
    <property type="evidence" value="ECO:0007669"/>
    <property type="project" value="InterPro"/>
</dbReference>
<comment type="catalytic activity">
    <reaction evidence="8 10">
        <text>deamido-NAD(+) + NH4(+) + ATP = AMP + diphosphate + NAD(+) + H(+)</text>
        <dbReference type="Rhea" id="RHEA:21188"/>
        <dbReference type="ChEBI" id="CHEBI:15378"/>
        <dbReference type="ChEBI" id="CHEBI:28938"/>
        <dbReference type="ChEBI" id="CHEBI:30616"/>
        <dbReference type="ChEBI" id="CHEBI:33019"/>
        <dbReference type="ChEBI" id="CHEBI:57540"/>
        <dbReference type="ChEBI" id="CHEBI:58437"/>
        <dbReference type="ChEBI" id="CHEBI:456215"/>
        <dbReference type="EC" id="6.3.1.5"/>
    </reaction>
</comment>
<evidence type="ECO:0000313" key="13">
    <source>
        <dbReference type="Proteomes" id="UP000006229"/>
    </source>
</evidence>
<dbReference type="Pfam" id="PF02540">
    <property type="entry name" value="NAD_synthase"/>
    <property type="match status" value="1"/>
</dbReference>
<comment type="subunit">
    <text evidence="8">Homodimer.</text>
</comment>
<dbReference type="GO" id="GO:0005737">
    <property type="term" value="C:cytoplasm"/>
    <property type="evidence" value="ECO:0007669"/>
    <property type="project" value="InterPro"/>
</dbReference>
<evidence type="ECO:0000256" key="6">
    <source>
        <dbReference type="ARBA" id="ARBA00022842"/>
    </source>
</evidence>
<dbReference type="InterPro" id="IPR014729">
    <property type="entry name" value="Rossmann-like_a/b/a_fold"/>
</dbReference>
<keyword evidence="6 8" id="KW-0460">Magnesium</keyword>
<feature type="binding site" evidence="8">
    <location>
        <position position="197"/>
    </location>
    <ligand>
        <name>ATP</name>
        <dbReference type="ChEBI" id="CHEBI:30616"/>
    </ligand>
</feature>
<dbReference type="HAMAP" id="MF_00193">
    <property type="entry name" value="NadE_ammonia_dep"/>
    <property type="match status" value="1"/>
</dbReference>
<keyword evidence="4 8" id="KW-0547">Nucleotide-binding</keyword>
<dbReference type="GO" id="GO:0005524">
    <property type="term" value="F:ATP binding"/>
    <property type="evidence" value="ECO:0007669"/>
    <property type="project" value="UniProtKB-UniRule"/>
</dbReference>
<dbReference type="InterPro" id="IPR022926">
    <property type="entry name" value="NH(3)-dep_NAD(+)_synth"/>
</dbReference>
<reference evidence="12 13" key="1">
    <citation type="journal article" date="2012" name="J. Bacteriol.">
        <title>Genome annotation of five Mycoplasma canis strains.</title>
        <authorList>
            <person name="Brown D.R."/>
            <person name="May M."/>
            <person name="Michaels D.L."/>
            <person name="Barbet A.F."/>
        </authorList>
    </citation>
    <scope>NUCLEOTIDE SEQUENCE [LARGE SCALE GENOMIC DNA]</scope>
    <source>
        <strain evidence="12 13">UFG4</strain>
    </source>
</reference>
<dbReference type="PATRIC" id="fig|1131455.3.peg.343"/>
<keyword evidence="5 8" id="KW-0067">ATP-binding</keyword>
<feature type="binding site" description="in other chain" evidence="8">
    <location>
        <position position="159"/>
    </location>
    <ligand>
        <name>deamido-NAD(+)</name>
        <dbReference type="ChEBI" id="CHEBI:58437"/>
        <note>ligand shared between two neighboring subunits</note>
    </ligand>
</feature>